<evidence type="ECO:0000313" key="3">
    <source>
        <dbReference type="Proteomes" id="UP000270924"/>
    </source>
</evidence>
<organism evidence="2 3">
    <name type="scientific">Wuchereria bancrofti</name>
    <dbReference type="NCBI Taxonomy" id="6293"/>
    <lineage>
        <taxon>Eukaryota</taxon>
        <taxon>Metazoa</taxon>
        <taxon>Ecdysozoa</taxon>
        <taxon>Nematoda</taxon>
        <taxon>Chromadorea</taxon>
        <taxon>Rhabditida</taxon>
        <taxon>Spirurina</taxon>
        <taxon>Spiruromorpha</taxon>
        <taxon>Filarioidea</taxon>
        <taxon>Onchocercidae</taxon>
        <taxon>Wuchereria</taxon>
    </lineage>
</organism>
<dbReference type="EMBL" id="UYWW01000016">
    <property type="protein sequence ID" value="VDM06773.1"/>
    <property type="molecule type" value="Genomic_DNA"/>
</dbReference>
<feature type="compositionally biased region" description="Basic and acidic residues" evidence="1">
    <location>
        <begin position="88"/>
        <end position="112"/>
    </location>
</feature>
<protein>
    <submittedName>
        <fullName evidence="2">Uncharacterized protein</fullName>
    </submittedName>
</protein>
<dbReference type="OMA" id="DNCESNS"/>
<feature type="compositionally biased region" description="Polar residues" evidence="1">
    <location>
        <begin position="18"/>
        <end position="62"/>
    </location>
</feature>
<sequence length="124" mass="14370">MDDKNLEDLLKIDDERSQGNALLKSNNDLSYSATRRSQQTGSNRFQMQIQEDTIQHVDTTMMENNEELEDNDDNDNEESEESNDEGILSDKEREKNKIKKGNEKDDMDENRSDGVINNYAKYVS</sequence>
<accession>A0A3P7DC38</accession>
<gene>
    <name evidence="2" type="ORF">WBA_LOCUS159</name>
</gene>
<keyword evidence="3" id="KW-1185">Reference proteome</keyword>
<evidence type="ECO:0000256" key="1">
    <source>
        <dbReference type="SAM" id="MobiDB-lite"/>
    </source>
</evidence>
<dbReference type="InParanoid" id="A0A3P7DC38"/>
<evidence type="ECO:0000313" key="2">
    <source>
        <dbReference type="EMBL" id="VDM06773.1"/>
    </source>
</evidence>
<name>A0A3P7DC38_WUCBA</name>
<reference evidence="2 3" key="1">
    <citation type="submission" date="2018-11" db="EMBL/GenBank/DDBJ databases">
        <authorList>
            <consortium name="Pathogen Informatics"/>
        </authorList>
    </citation>
    <scope>NUCLEOTIDE SEQUENCE [LARGE SCALE GENOMIC DNA]</scope>
</reference>
<dbReference type="Proteomes" id="UP000270924">
    <property type="component" value="Unassembled WGS sequence"/>
</dbReference>
<proteinExistence type="predicted"/>
<feature type="compositionally biased region" description="Acidic residues" evidence="1">
    <location>
        <begin position="64"/>
        <end position="84"/>
    </location>
</feature>
<dbReference type="AlphaFoldDB" id="A0A3P7DC38"/>
<feature type="region of interest" description="Disordered" evidence="1">
    <location>
        <begin position="14"/>
        <end position="124"/>
    </location>
</feature>